<sequence length="118" mass="13294">MSWVVIMAFALPILFGLLFIMRKFVEHMKAEQNLEVESFRSTLIDKDNPVGLSGQELENLKKQQAEAQKHLREVISKIPVEQKNGRFQLAVDKVKKPEVSQNDENGTGSSAGVERDPS</sequence>
<organism evidence="3">
    <name type="scientific">Prosthecochloris aestuarii</name>
    <dbReference type="NCBI Taxonomy" id="1102"/>
    <lineage>
        <taxon>Bacteria</taxon>
        <taxon>Pseudomonadati</taxon>
        <taxon>Chlorobiota</taxon>
        <taxon>Chlorobiia</taxon>
        <taxon>Chlorobiales</taxon>
        <taxon>Chlorobiaceae</taxon>
        <taxon>Prosthecochloris</taxon>
    </lineage>
</organism>
<reference evidence="3" key="1">
    <citation type="journal article" date="2020" name="mSystems">
        <title>Genome- and Community-Level Interaction Insights into Carbon Utilization and Element Cycling Functions of Hydrothermarchaeota in Hydrothermal Sediment.</title>
        <authorList>
            <person name="Zhou Z."/>
            <person name="Liu Y."/>
            <person name="Xu W."/>
            <person name="Pan J."/>
            <person name="Luo Z.H."/>
            <person name="Li M."/>
        </authorList>
    </citation>
    <scope>NUCLEOTIDE SEQUENCE [LARGE SCALE GENOMIC DNA]</scope>
    <source>
        <strain evidence="3">SpSt-1181</strain>
    </source>
</reference>
<keyword evidence="2" id="KW-1133">Transmembrane helix</keyword>
<evidence type="ECO:0000313" key="3">
    <source>
        <dbReference type="EMBL" id="HED30383.1"/>
    </source>
</evidence>
<gene>
    <name evidence="3" type="ORF">ENN50_01565</name>
</gene>
<name>A0A831WN86_PROAE</name>
<evidence type="ECO:0000256" key="1">
    <source>
        <dbReference type="SAM" id="MobiDB-lite"/>
    </source>
</evidence>
<accession>A0A831WN86</accession>
<dbReference type="EMBL" id="DSBW01000034">
    <property type="protein sequence ID" value="HED30383.1"/>
    <property type="molecule type" value="Genomic_DNA"/>
</dbReference>
<dbReference type="Proteomes" id="UP000886335">
    <property type="component" value="Unassembled WGS sequence"/>
</dbReference>
<protein>
    <submittedName>
        <fullName evidence="3">Uncharacterized protein</fullName>
    </submittedName>
</protein>
<feature type="compositionally biased region" description="Polar residues" evidence="1">
    <location>
        <begin position="99"/>
        <end position="110"/>
    </location>
</feature>
<comment type="caution">
    <text evidence="3">The sequence shown here is derived from an EMBL/GenBank/DDBJ whole genome shotgun (WGS) entry which is preliminary data.</text>
</comment>
<dbReference type="AlphaFoldDB" id="A0A831WN86"/>
<evidence type="ECO:0000256" key="2">
    <source>
        <dbReference type="SAM" id="Phobius"/>
    </source>
</evidence>
<feature type="region of interest" description="Disordered" evidence="1">
    <location>
        <begin position="93"/>
        <end position="118"/>
    </location>
</feature>
<feature type="transmembrane region" description="Helical" evidence="2">
    <location>
        <begin position="6"/>
        <end position="25"/>
    </location>
</feature>
<keyword evidence="2" id="KW-0812">Transmembrane</keyword>
<proteinExistence type="predicted"/>
<keyword evidence="2" id="KW-0472">Membrane</keyword>